<dbReference type="STRING" id="1576369.SAMN05421753_12354"/>
<evidence type="ECO:0000256" key="6">
    <source>
        <dbReference type="SAM" id="MobiDB-lite"/>
    </source>
</evidence>
<organism evidence="8 9">
    <name type="scientific">Planctomicrobium piriforme</name>
    <dbReference type="NCBI Taxonomy" id="1576369"/>
    <lineage>
        <taxon>Bacteria</taxon>
        <taxon>Pseudomonadati</taxon>
        <taxon>Planctomycetota</taxon>
        <taxon>Planctomycetia</taxon>
        <taxon>Planctomycetales</taxon>
        <taxon>Planctomycetaceae</taxon>
        <taxon>Planctomicrobium</taxon>
    </lineage>
</organism>
<dbReference type="EMBL" id="FOQD01000023">
    <property type="protein sequence ID" value="SFJ54900.1"/>
    <property type="molecule type" value="Genomic_DNA"/>
</dbReference>
<evidence type="ECO:0000259" key="7">
    <source>
        <dbReference type="PROSITE" id="PS50011"/>
    </source>
</evidence>
<reference evidence="9" key="1">
    <citation type="submission" date="2016-10" db="EMBL/GenBank/DDBJ databases">
        <authorList>
            <person name="Varghese N."/>
            <person name="Submissions S."/>
        </authorList>
    </citation>
    <scope>NUCLEOTIDE SEQUENCE [LARGE SCALE GENOMIC DNA]</scope>
    <source>
        <strain evidence="9">DSM 26348</strain>
    </source>
</reference>
<dbReference type="Proteomes" id="UP000199518">
    <property type="component" value="Unassembled WGS sequence"/>
</dbReference>
<keyword evidence="9" id="KW-1185">Reference proteome</keyword>
<dbReference type="GO" id="GO:0005524">
    <property type="term" value="F:ATP binding"/>
    <property type="evidence" value="ECO:0007669"/>
    <property type="project" value="UniProtKB-UniRule"/>
</dbReference>
<evidence type="ECO:0000256" key="4">
    <source>
        <dbReference type="ARBA" id="ARBA00022840"/>
    </source>
</evidence>
<accession>A0A1I3S924</accession>
<proteinExistence type="predicted"/>
<dbReference type="InterPro" id="IPR011009">
    <property type="entry name" value="Kinase-like_dom_sf"/>
</dbReference>
<evidence type="ECO:0000313" key="8">
    <source>
        <dbReference type="EMBL" id="SFJ54900.1"/>
    </source>
</evidence>
<dbReference type="Gene3D" id="1.10.510.10">
    <property type="entry name" value="Transferase(Phosphotransferase) domain 1"/>
    <property type="match status" value="1"/>
</dbReference>
<dbReference type="Gene3D" id="3.30.200.20">
    <property type="entry name" value="Phosphorylase Kinase, domain 1"/>
    <property type="match status" value="1"/>
</dbReference>
<dbReference type="InterPro" id="IPR008271">
    <property type="entry name" value="Ser/Thr_kinase_AS"/>
</dbReference>
<dbReference type="SUPFAM" id="SSF56112">
    <property type="entry name" value="Protein kinase-like (PK-like)"/>
    <property type="match status" value="1"/>
</dbReference>
<evidence type="ECO:0000313" key="9">
    <source>
        <dbReference type="Proteomes" id="UP000199518"/>
    </source>
</evidence>
<sequence>MTKEQPDALQRHREMSELGFQHTVGSSAQGLTFVRPLPQAAHAPASEGGERSSVRRQALTLIERLFPPRAVLESGALPPVIGLELGHFVIEERIGRGGMGAVFRAIDKRLDRVVALKVLSPEHSDDPDAVQRFQNEARAAARLDHDNIARVHYIDEEARVHFIAFEFVSGTNIRTLISQKGRLSPGEAVSYTLQIAEALRHTAANNVVHRDIKPSNIIVSPSGRAKLVDLGLARNTDSRLSRELTTVGTALGTFDYIAPEQALDARNVDVRSDIYSLGCSLYHMVTGTPPYPSGTMFEKVMNHHRPVPPDPAERNALVSPQLARIVQKMMASNPDERYATPDDLMADLIPVAQSLGLEATPADSVIWSSGHFAKPKSRWEGTPTWTAVALLLLVLVFADRLRFSPRTNAVDDASPTSSLGTESRIPPTPYPLNNPETLGPSIAVSTSPPGAAVPTPVGSGLVSPGSASSGAGEGGLPPLPVAQDANTTIPTPNLRLRPPEEWWNQPLLSSLPPFSERMTSPLGNSSAPPLIEKPVGNGQSPSLTPEAANNAGSGQMVRGNTTTGTPAAALPVVIEPFLVVNPASDERFPCSTLAAAVAMAKDNWAIEIQPTASALVLQEPLTITDKRIRIRPGREYQPGRDARPLLKFDLAKQQMMGGLTRASEVIRITRGALELYDLDVEMLVDPASIVDWSMVTLLNGSRLTAHGASLTIVNPFNIAASVVSMPDDDADELADLMPDRMMTRQNVIELRDSVVRGQFDFIVQQSASPLSVTLQNSALAVSGWIFRIDGSNSFMMTMQPDAARVTSLNLDHVTAVAGHGLLKATSGEHGSMPLLKLGINSSVFRVDQPGQPLIEISGHEDDELLRQALQLEASRDRSFFQLTGPFCTVDSSTSLLSESGQEYSPQQLGLNPDDVSQNSLIVLRESLELSNWNGVQPADLELRSGDDNPAIGSSGDLQNAGVNWQTLRLPLFLGTGRSSGAISRPAR</sequence>
<gene>
    <name evidence="8" type="ORF">SAMN05421753_12354</name>
</gene>
<evidence type="ECO:0000256" key="1">
    <source>
        <dbReference type="ARBA" id="ARBA00022679"/>
    </source>
</evidence>
<dbReference type="PROSITE" id="PS00107">
    <property type="entry name" value="PROTEIN_KINASE_ATP"/>
    <property type="match status" value="1"/>
</dbReference>
<feature type="binding site" evidence="5">
    <location>
        <position position="117"/>
    </location>
    <ligand>
        <name>ATP</name>
        <dbReference type="ChEBI" id="CHEBI:30616"/>
    </ligand>
</feature>
<evidence type="ECO:0000256" key="3">
    <source>
        <dbReference type="ARBA" id="ARBA00022777"/>
    </source>
</evidence>
<dbReference type="InterPro" id="IPR017441">
    <property type="entry name" value="Protein_kinase_ATP_BS"/>
</dbReference>
<dbReference type="PROSITE" id="PS00108">
    <property type="entry name" value="PROTEIN_KINASE_ST"/>
    <property type="match status" value="1"/>
</dbReference>
<feature type="domain" description="Protein kinase" evidence="7">
    <location>
        <begin position="88"/>
        <end position="349"/>
    </location>
</feature>
<evidence type="ECO:0000256" key="5">
    <source>
        <dbReference type="PROSITE-ProRule" id="PRU10141"/>
    </source>
</evidence>
<dbReference type="Pfam" id="PF00069">
    <property type="entry name" value="Pkinase"/>
    <property type="match status" value="1"/>
</dbReference>
<keyword evidence="2 5" id="KW-0547">Nucleotide-binding</keyword>
<keyword evidence="8" id="KW-0723">Serine/threonine-protein kinase</keyword>
<keyword evidence="1" id="KW-0808">Transferase</keyword>
<dbReference type="PANTHER" id="PTHR43289">
    <property type="entry name" value="MITOGEN-ACTIVATED PROTEIN KINASE KINASE KINASE 20-RELATED"/>
    <property type="match status" value="1"/>
</dbReference>
<dbReference type="CDD" id="cd14014">
    <property type="entry name" value="STKc_PknB_like"/>
    <property type="match status" value="1"/>
</dbReference>
<dbReference type="InterPro" id="IPR000719">
    <property type="entry name" value="Prot_kinase_dom"/>
</dbReference>
<protein>
    <submittedName>
        <fullName evidence="8">Serine/threonine protein kinase</fullName>
    </submittedName>
</protein>
<dbReference type="AlphaFoldDB" id="A0A1I3S924"/>
<dbReference type="SMART" id="SM00220">
    <property type="entry name" value="S_TKc"/>
    <property type="match status" value="1"/>
</dbReference>
<dbReference type="GO" id="GO:0004674">
    <property type="term" value="F:protein serine/threonine kinase activity"/>
    <property type="evidence" value="ECO:0007669"/>
    <property type="project" value="UniProtKB-KW"/>
</dbReference>
<feature type="compositionally biased region" description="Low complexity" evidence="6">
    <location>
        <begin position="456"/>
        <end position="470"/>
    </location>
</feature>
<evidence type="ECO:0000256" key="2">
    <source>
        <dbReference type="ARBA" id="ARBA00022741"/>
    </source>
</evidence>
<dbReference type="PANTHER" id="PTHR43289:SF6">
    <property type="entry name" value="SERINE_THREONINE-PROTEIN KINASE NEKL-3"/>
    <property type="match status" value="1"/>
</dbReference>
<keyword evidence="4 5" id="KW-0067">ATP-binding</keyword>
<keyword evidence="3 8" id="KW-0418">Kinase</keyword>
<feature type="region of interest" description="Disordered" evidence="6">
    <location>
        <begin position="407"/>
        <end position="497"/>
    </location>
</feature>
<name>A0A1I3S924_9PLAN</name>
<dbReference type="PROSITE" id="PS50011">
    <property type="entry name" value="PROTEIN_KINASE_DOM"/>
    <property type="match status" value="1"/>
</dbReference>